<evidence type="ECO:0000313" key="21">
    <source>
        <dbReference type="Proteomes" id="UP000681343"/>
    </source>
</evidence>
<organism evidence="20 21">
    <name type="scientific">Vescimonas fastidiosa</name>
    <dbReference type="NCBI Taxonomy" id="2714353"/>
    <lineage>
        <taxon>Bacteria</taxon>
        <taxon>Bacillati</taxon>
        <taxon>Bacillota</taxon>
        <taxon>Clostridia</taxon>
        <taxon>Eubacteriales</taxon>
        <taxon>Oscillospiraceae</taxon>
        <taxon>Vescimonas</taxon>
    </lineage>
</organism>
<dbReference type="InterPro" id="IPR027417">
    <property type="entry name" value="P-loop_NTPase"/>
</dbReference>
<feature type="active site" description="GMP-histidine intermediate" evidence="18">
    <location>
        <position position="50"/>
    </location>
</feature>
<evidence type="ECO:0000256" key="7">
    <source>
        <dbReference type="ARBA" id="ARBA00007490"/>
    </source>
</evidence>
<dbReference type="GO" id="GO:0043752">
    <property type="term" value="F:adenosylcobinamide kinase activity"/>
    <property type="evidence" value="ECO:0007669"/>
    <property type="project" value="UniProtKB-EC"/>
</dbReference>
<evidence type="ECO:0000256" key="12">
    <source>
        <dbReference type="ARBA" id="ARBA00022741"/>
    </source>
</evidence>
<dbReference type="Gene3D" id="3.40.50.300">
    <property type="entry name" value="P-loop containing nucleotide triphosphate hydrolases"/>
    <property type="match status" value="1"/>
</dbReference>
<evidence type="ECO:0000256" key="3">
    <source>
        <dbReference type="ARBA" id="ARBA00001522"/>
    </source>
</evidence>
<evidence type="ECO:0000256" key="19">
    <source>
        <dbReference type="PIRSR" id="PIRSR006135-2"/>
    </source>
</evidence>
<dbReference type="Pfam" id="PF02283">
    <property type="entry name" value="CobU"/>
    <property type="match status" value="1"/>
</dbReference>
<evidence type="ECO:0000256" key="11">
    <source>
        <dbReference type="ARBA" id="ARBA00022679"/>
    </source>
</evidence>
<keyword evidence="21" id="KW-1185">Reference proteome</keyword>
<evidence type="ECO:0000256" key="4">
    <source>
        <dbReference type="ARBA" id="ARBA00003889"/>
    </source>
</evidence>
<evidence type="ECO:0000256" key="13">
    <source>
        <dbReference type="ARBA" id="ARBA00022777"/>
    </source>
</evidence>
<comment type="similarity">
    <text evidence="7">Belongs to the CobU/CobP family.</text>
</comment>
<dbReference type="SUPFAM" id="SSF52540">
    <property type="entry name" value="P-loop containing nucleoside triphosphate hydrolases"/>
    <property type="match status" value="1"/>
</dbReference>
<dbReference type="GO" id="GO:0009236">
    <property type="term" value="P:cobalamin biosynthetic process"/>
    <property type="evidence" value="ECO:0007669"/>
    <property type="project" value="UniProtKB-UniPathway"/>
</dbReference>
<dbReference type="PANTHER" id="PTHR34848:SF1">
    <property type="entry name" value="BIFUNCTIONAL ADENOSYLCOBALAMIN BIOSYNTHESIS PROTEIN COBU"/>
    <property type="match status" value="1"/>
</dbReference>
<dbReference type="PIRSF" id="PIRSF006135">
    <property type="entry name" value="CobU"/>
    <property type="match status" value="1"/>
</dbReference>
<reference evidence="20" key="1">
    <citation type="submission" date="2020-09" db="EMBL/GenBank/DDBJ databases">
        <title>New species isolated from human feces.</title>
        <authorList>
            <person name="Kitahara M."/>
            <person name="Shigeno Y."/>
            <person name="Shime M."/>
            <person name="Matsumoto Y."/>
            <person name="Nakamura S."/>
            <person name="Motooka D."/>
            <person name="Fukuoka S."/>
            <person name="Nishikawa H."/>
            <person name="Benno Y."/>
        </authorList>
    </citation>
    <scope>NUCLEOTIDE SEQUENCE</scope>
    <source>
        <strain evidence="20">MM35</strain>
        <plasmid evidence="20">pMM35_01</plasmid>
    </source>
</reference>
<dbReference type="RefSeq" id="WP_212821501.1">
    <property type="nucleotide sequence ID" value="NZ_AP023416.1"/>
</dbReference>
<protein>
    <recommendedName>
        <fullName evidence="16">Adenosylcobinamide kinase</fullName>
        <ecNumber evidence="8">2.7.1.156</ecNumber>
        <ecNumber evidence="9">2.7.7.62</ecNumber>
    </recommendedName>
    <alternativeName>
        <fullName evidence="17">Adenosylcobinamide-phosphate guanylyltransferase</fullName>
    </alternativeName>
</protein>
<evidence type="ECO:0000256" key="17">
    <source>
        <dbReference type="ARBA" id="ARBA00030571"/>
    </source>
</evidence>
<gene>
    <name evidence="20" type="ORF">MM35RIKEN_19320</name>
</gene>
<dbReference type="AlphaFoldDB" id="A0A810PVL4"/>
<keyword evidence="10" id="KW-0169">Cobalamin biosynthesis</keyword>
<evidence type="ECO:0000256" key="5">
    <source>
        <dbReference type="ARBA" id="ARBA00004692"/>
    </source>
</evidence>
<dbReference type="PANTHER" id="PTHR34848">
    <property type="match status" value="1"/>
</dbReference>
<evidence type="ECO:0000256" key="16">
    <source>
        <dbReference type="ARBA" id="ARBA00029570"/>
    </source>
</evidence>
<dbReference type="EC" id="2.7.1.156" evidence="8"/>
<geneLocation type="plasmid" evidence="20 21">
    <name>pMM35_01</name>
</geneLocation>
<evidence type="ECO:0000256" key="9">
    <source>
        <dbReference type="ARBA" id="ARBA00012523"/>
    </source>
</evidence>
<dbReference type="UniPathway" id="UPA00148">
    <property type="reaction ID" value="UER00236"/>
</dbReference>
<keyword evidence="14" id="KW-0067">ATP-binding</keyword>
<evidence type="ECO:0000256" key="6">
    <source>
        <dbReference type="ARBA" id="ARBA00005159"/>
    </source>
</evidence>
<evidence type="ECO:0000313" key="20">
    <source>
        <dbReference type="EMBL" id="BCK79740.1"/>
    </source>
</evidence>
<keyword evidence="15 19" id="KW-0342">GTP-binding</keyword>
<evidence type="ECO:0000256" key="8">
    <source>
        <dbReference type="ARBA" id="ARBA00012016"/>
    </source>
</evidence>
<evidence type="ECO:0000256" key="2">
    <source>
        <dbReference type="ARBA" id="ARBA00000711"/>
    </source>
</evidence>
<dbReference type="Proteomes" id="UP000681343">
    <property type="component" value="Plasmid pMM35_01"/>
</dbReference>
<comment type="catalytic activity">
    <reaction evidence="2">
        <text>adenosylcob(III)inamide phosphate + GTP + H(+) = adenosylcob(III)inamide-GDP + diphosphate</text>
        <dbReference type="Rhea" id="RHEA:22712"/>
        <dbReference type="ChEBI" id="CHEBI:15378"/>
        <dbReference type="ChEBI" id="CHEBI:33019"/>
        <dbReference type="ChEBI" id="CHEBI:37565"/>
        <dbReference type="ChEBI" id="CHEBI:58502"/>
        <dbReference type="ChEBI" id="CHEBI:60487"/>
        <dbReference type="EC" id="2.7.7.62"/>
    </reaction>
</comment>
<proteinExistence type="inferred from homology"/>
<evidence type="ECO:0000256" key="14">
    <source>
        <dbReference type="ARBA" id="ARBA00022840"/>
    </source>
</evidence>
<comment type="catalytic activity">
    <reaction evidence="3">
        <text>adenosylcob(III)inamide + GTP = adenosylcob(III)inamide phosphate + GDP + H(+)</text>
        <dbReference type="Rhea" id="RHEA:15765"/>
        <dbReference type="ChEBI" id="CHEBI:2480"/>
        <dbReference type="ChEBI" id="CHEBI:15378"/>
        <dbReference type="ChEBI" id="CHEBI:37565"/>
        <dbReference type="ChEBI" id="CHEBI:58189"/>
        <dbReference type="ChEBI" id="CHEBI:58502"/>
        <dbReference type="EC" id="2.7.1.156"/>
    </reaction>
</comment>
<keyword evidence="20" id="KW-0614">Plasmid</keyword>
<dbReference type="EMBL" id="AP023416">
    <property type="protein sequence ID" value="BCK79740.1"/>
    <property type="molecule type" value="Genomic_DNA"/>
</dbReference>
<keyword evidence="11" id="KW-0808">Transferase</keyword>
<feature type="binding site" evidence="19">
    <location>
        <position position="63"/>
    </location>
    <ligand>
        <name>GTP</name>
        <dbReference type="ChEBI" id="CHEBI:37565"/>
    </ligand>
</feature>
<name>A0A810PVL4_9FIRM</name>
<dbReference type="GO" id="GO:0005525">
    <property type="term" value="F:GTP binding"/>
    <property type="evidence" value="ECO:0007669"/>
    <property type="project" value="UniProtKB-KW"/>
</dbReference>
<comment type="pathway">
    <text evidence="6">Cofactor biosynthesis; adenosylcobalamin biosynthesis; adenosylcobalamin from cob(II)yrinate a,c-diamide: step 5/7.</text>
</comment>
<evidence type="ECO:0000256" key="18">
    <source>
        <dbReference type="PIRSR" id="PIRSR006135-1"/>
    </source>
</evidence>
<dbReference type="GO" id="GO:0008820">
    <property type="term" value="F:cobinamide phosphate guanylyltransferase activity"/>
    <property type="evidence" value="ECO:0007669"/>
    <property type="project" value="UniProtKB-EC"/>
</dbReference>
<comment type="function">
    <text evidence="4">Catalyzes ATP-dependent phosphorylation of adenosylcobinamide and addition of GMP to adenosylcobinamide phosphate.</text>
</comment>
<feature type="binding site" evidence="19">
    <location>
        <position position="84"/>
    </location>
    <ligand>
        <name>GTP</name>
        <dbReference type="ChEBI" id="CHEBI:37565"/>
    </ligand>
</feature>
<dbReference type="GO" id="GO:0005524">
    <property type="term" value="F:ATP binding"/>
    <property type="evidence" value="ECO:0007669"/>
    <property type="project" value="UniProtKB-KW"/>
</dbReference>
<evidence type="ECO:0000256" key="1">
    <source>
        <dbReference type="ARBA" id="ARBA00000312"/>
    </source>
</evidence>
<dbReference type="KEGG" id="vfa:MM35RIKEN_19320"/>
<accession>A0A810PVL4</accession>
<comment type="catalytic activity">
    <reaction evidence="1">
        <text>adenosylcob(III)inamide + ATP = adenosylcob(III)inamide phosphate + ADP + H(+)</text>
        <dbReference type="Rhea" id="RHEA:15769"/>
        <dbReference type="ChEBI" id="CHEBI:2480"/>
        <dbReference type="ChEBI" id="CHEBI:15378"/>
        <dbReference type="ChEBI" id="CHEBI:30616"/>
        <dbReference type="ChEBI" id="CHEBI:58502"/>
        <dbReference type="ChEBI" id="CHEBI:456216"/>
        <dbReference type="EC" id="2.7.1.156"/>
    </reaction>
</comment>
<keyword evidence="13" id="KW-0418">Kinase</keyword>
<feature type="binding site" evidence="19">
    <location>
        <begin position="7"/>
        <end position="14"/>
    </location>
    <ligand>
        <name>GTP</name>
        <dbReference type="ChEBI" id="CHEBI:37565"/>
    </ligand>
</feature>
<sequence>MTVFLSGGCKNGKSTLAEQIAVHLSQPGRLYYLATMIPHDEEDRARIARHVESRAGLGFQTVECGLSLEKGLQDADPEGSYLLDSVTALLSNEMFRPDGSVDLTAPARVARELIALAGRLRHIVFVSDYIYSDALPYDELTEAYRRGLAHIDRTLAAACDTVAEVSFGGRIVYKGEIPV</sequence>
<dbReference type="EC" id="2.7.7.62" evidence="9"/>
<evidence type="ECO:0000256" key="10">
    <source>
        <dbReference type="ARBA" id="ARBA00022573"/>
    </source>
</evidence>
<dbReference type="InterPro" id="IPR003203">
    <property type="entry name" value="CobU/CobP"/>
</dbReference>
<comment type="pathway">
    <text evidence="5">Cofactor biosynthesis; adenosylcobalamin biosynthesis; adenosylcobalamin from cob(II)yrinate a,c-diamide: step 6/7.</text>
</comment>
<evidence type="ECO:0000256" key="15">
    <source>
        <dbReference type="ARBA" id="ARBA00023134"/>
    </source>
</evidence>
<keyword evidence="12 19" id="KW-0547">Nucleotide-binding</keyword>